<keyword evidence="3" id="KW-0472">Membrane</keyword>
<evidence type="ECO:0000256" key="1">
    <source>
        <dbReference type="ARBA" id="ARBA00023125"/>
    </source>
</evidence>
<accession>A0A248KKD0</accession>
<keyword evidence="3" id="KW-1133">Transmembrane helix</keyword>
<reference evidence="5 6" key="1">
    <citation type="submission" date="2017-06" db="EMBL/GenBank/DDBJ databases">
        <title>Origin of plasmid-mediated fosfomycin resistance gene fosA3.</title>
        <authorList>
            <person name="Ito R."/>
            <person name="Pacey M.P."/>
            <person name="Doi Y."/>
        </authorList>
    </citation>
    <scope>NUCLEOTIDE SEQUENCE [LARGE SCALE GENOMIC DNA]</scope>
    <source>
        <strain evidence="5 6">YDC799</strain>
    </source>
</reference>
<proteinExistence type="predicted"/>
<dbReference type="Pfam" id="PF00486">
    <property type="entry name" value="Trans_reg_C"/>
    <property type="match status" value="1"/>
</dbReference>
<name>A0A248KKD0_9ENTR</name>
<dbReference type="InterPro" id="IPR016032">
    <property type="entry name" value="Sig_transdc_resp-reg_C-effctor"/>
</dbReference>
<dbReference type="GO" id="GO:0003677">
    <property type="term" value="F:DNA binding"/>
    <property type="evidence" value="ECO:0007669"/>
    <property type="project" value="UniProtKB-UniRule"/>
</dbReference>
<protein>
    <submittedName>
        <fullName evidence="5">Transcriptional regulator</fullName>
    </submittedName>
</protein>
<dbReference type="PROSITE" id="PS51755">
    <property type="entry name" value="OMPR_PHOB"/>
    <property type="match status" value="1"/>
</dbReference>
<keyword evidence="1 2" id="KW-0238">DNA-binding</keyword>
<sequence length="259" mass="29659">MKYLIANKVVYDTESGELNIPDDELTESKKLTHTANRILSLLIASPGEVLERQYLLEQVWESVGHTSSSSSLNQYISILRKTLTSFTDIEESIIVVPKVGFFFSADIDIQRIDAVNEIPGRAEPKPVYTPKKSLPLKYVFATFIVIVLIIANLWVWYPSQKNERYSNLAFMGNLEKCTISTYEHVSADTRKRILEVLRSAEPNLNEKCLKHPTQLMVNIQPSVFYGSRGRIFYSLCSLDSEVGELTYCENHYAFNWEMK</sequence>
<dbReference type="InterPro" id="IPR036388">
    <property type="entry name" value="WH-like_DNA-bd_sf"/>
</dbReference>
<dbReference type="Proteomes" id="UP000197098">
    <property type="component" value="Chromosome"/>
</dbReference>
<feature type="transmembrane region" description="Helical" evidence="3">
    <location>
        <begin position="138"/>
        <end position="157"/>
    </location>
</feature>
<dbReference type="GO" id="GO:0006355">
    <property type="term" value="P:regulation of DNA-templated transcription"/>
    <property type="evidence" value="ECO:0007669"/>
    <property type="project" value="InterPro"/>
</dbReference>
<feature type="DNA-binding region" description="OmpR/PhoB-type" evidence="2">
    <location>
        <begin position="1"/>
        <end position="105"/>
    </location>
</feature>
<dbReference type="SMART" id="SM00862">
    <property type="entry name" value="Trans_reg_C"/>
    <property type="match status" value="1"/>
</dbReference>
<evidence type="ECO:0000256" key="3">
    <source>
        <dbReference type="SAM" id="Phobius"/>
    </source>
</evidence>
<dbReference type="EMBL" id="CP022114">
    <property type="protein sequence ID" value="ASG64054.1"/>
    <property type="molecule type" value="Genomic_DNA"/>
</dbReference>
<evidence type="ECO:0000313" key="5">
    <source>
        <dbReference type="EMBL" id="ASG64054.1"/>
    </source>
</evidence>
<dbReference type="GO" id="GO:0000160">
    <property type="term" value="P:phosphorelay signal transduction system"/>
    <property type="evidence" value="ECO:0007669"/>
    <property type="project" value="InterPro"/>
</dbReference>
<evidence type="ECO:0000259" key="4">
    <source>
        <dbReference type="PROSITE" id="PS51755"/>
    </source>
</evidence>
<dbReference type="Gene3D" id="1.10.10.10">
    <property type="entry name" value="Winged helix-like DNA-binding domain superfamily/Winged helix DNA-binding domain"/>
    <property type="match status" value="1"/>
</dbReference>
<gene>
    <name evidence="5" type="ORF">CEW81_19760</name>
</gene>
<evidence type="ECO:0000256" key="2">
    <source>
        <dbReference type="PROSITE-ProRule" id="PRU01091"/>
    </source>
</evidence>
<dbReference type="SUPFAM" id="SSF46894">
    <property type="entry name" value="C-terminal effector domain of the bipartite response regulators"/>
    <property type="match status" value="1"/>
</dbReference>
<feature type="domain" description="OmpR/PhoB-type" evidence="4">
    <location>
        <begin position="1"/>
        <end position="105"/>
    </location>
</feature>
<keyword evidence="3" id="KW-0812">Transmembrane</keyword>
<dbReference type="AlphaFoldDB" id="A0A248KKD0"/>
<organism evidence="5 6">
    <name type="scientific">Kluyvera genomosp. 3</name>
    <dbReference type="NCBI Taxonomy" id="2774055"/>
    <lineage>
        <taxon>Bacteria</taxon>
        <taxon>Pseudomonadati</taxon>
        <taxon>Pseudomonadota</taxon>
        <taxon>Gammaproteobacteria</taxon>
        <taxon>Enterobacterales</taxon>
        <taxon>Enterobacteriaceae</taxon>
        <taxon>Kluyvera</taxon>
    </lineage>
</organism>
<evidence type="ECO:0000313" key="6">
    <source>
        <dbReference type="Proteomes" id="UP000197098"/>
    </source>
</evidence>
<dbReference type="InterPro" id="IPR001867">
    <property type="entry name" value="OmpR/PhoB-type_DNA-bd"/>
</dbReference>